<evidence type="ECO:0000313" key="1">
    <source>
        <dbReference type="EnsemblPlants" id="OPUNC02G12610.1"/>
    </source>
</evidence>
<dbReference type="AlphaFoldDB" id="A0A0E0JZ19"/>
<organism evidence="1">
    <name type="scientific">Oryza punctata</name>
    <name type="common">Red rice</name>
    <dbReference type="NCBI Taxonomy" id="4537"/>
    <lineage>
        <taxon>Eukaryota</taxon>
        <taxon>Viridiplantae</taxon>
        <taxon>Streptophyta</taxon>
        <taxon>Embryophyta</taxon>
        <taxon>Tracheophyta</taxon>
        <taxon>Spermatophyta</taxon>
        <taxon>Magnoliopsida</taxon>
        <taxon>Liliopsida</taxon>
        <taxon>Poales</taxon>
        <taxon>Poaceae</taxon>
        <taxon>BOP clade</taxon>
        <taxon>Oryzoideae</taxon>
        <taxon>Oryzeae</taxon>
        <taxon>Oryzinae</taxon>
        <taxon>Oryza</taxon>
    </lineage>
</organism>
<reference evidence="1" key="1">
    <citation type="submission" date="2015-04" db="UniProtKB">
        <authorList>
            <consortium name="EnsemblPlants"/>
        </authorList>
    </citation>
    <scope>IDENTIFICATION</scope>
</reference>
<dbReference type="STRING" id="4537.A0A0E0JZ19"/>
<evidence type="ECO:0000313" key="2">
    <source>
        <dbReference type="Proteomes" id="UP000026962"/>
    </source>
</evidence>
<proteinExistence type="predicted"/>
<sequence length="73" mass="8529">MNEWTPPMLKWDSGFKVWQKQLSKDPIEDAKYFSAGPLGVGFYVVSNKEDLLVYMPKANDRHRELTMSSVEKY</sequence>
<accession>A0A0E0JZ19</accession>
<dbReference type="Gramene" id="OPUNC02G12610.1">
    <property type="protein sequence ID" value="OPUNC02G12610.1"/>
    <property type="gene ID" value="OPUNC02G12610"/>
</dbReference>
<name>A0A0E0JZ19_ORYPU</name>
<dbReference type="EnsemblPlants" id="OPUNC02G12610.1">
    <property type="protein sequence ID" value="OPUNC02G12610.1"/>
    <property type="gene ID" value="OPUNC02G12610"/>
</dbReference>
<dbReference type="Proteomes" id="UP000026962">
    <property type="component" value="Chromosome 2"/>
</dbReference>
<protein>
    <submittedName>
        <fullName evidence="1">Uncharacterized protein</fullName>
    </submittedName>
</protein>
<keyword evidence="2" id="KW-1185">Reference proteome</keyword>
<dbReference type="HOGENOM" id="CLU_2709067_0_0_1"/>
<reference evidence="1" key="2">
    <citation type="submission" date="2018-05" db="EMBL/GenBank/DDBJ databases">
        <title>OpunRS2 (Oryza punctata Reference Sequence Version 2).</title>
        <authorList>
            <person name="Zhang J."/>
            <person name="Kudrna D."/>
            <person name="Lee S."/>
            <person name="Talag J."/>
            <person name="Welchert J."/>
            <person name="Wing R.A."/>
        </authorList>
    </citation>
    <scope>NUCLEOTIDE SEQUENCE [LARGE SCALE GENOMIC DNA]</scope>
</reference>